<evidence type="ECO:0000256" key="2">
    <source>
        <dbReference type="SAM" id="Phobius"/>
    </source>
</evidence>
<feature type="transmembrane region" description="Helical" evidence="2">
    <location>
        <begin position="36"/>
        <end position="55"/>
    </location>
</feature>
<dbReference type="HOGENOM" id="CLU_836750_0_0_1"/>
<keyword evidence="2" id="KW-0812">Transmembrane</keyword>
<dbReference type="AlphaFoldDB" id="W6YW72"/>
<protein>
    <submittedName>
        <fullName evidence="3">Uncharacterized protein</fullName>
    </submittedName>
</protein>
<feature type="transmembrane region" description="Helical" evidence="2">
    <location>
        <begin position="141"/>
        <end position="164"/>
    </location>
</feature>
<feature type="transmembrane region" description="Helical" evidence="2">
    <location>
        <begin position="227"/>
        <end position="258"/>
    </location>
</feature>
<keyword evidence="4" id="KW-1185">Reference proteome</keyword>
<organism evidence="3 4">
    <name type="scientific">Cochliobolus carbonum (strain 26-R-13)</name>
    <name type="common">Maize leaf spot fungus</name>
    <name type="synonym">Bipolaris zeicola</name>
    <dbReference type="NCBI Taxonomy" id="930089"/>
    <lineage>
        <taxon>Eukaryota</taxon>
        <taxon>Fungi</taxon>
        <taxon>Dikarya</taxon>
        <taxon>Ascomycota</taxon>
        <taxon>Pezizomycotina</taxon>
        <taxon>Dothideomycetes</taxon>
        <taxon>Pleosporomycetidae</taxon>
        <taxon>Pleosporales</taxon>
        <taxon>Pleosporineae</taxon>
        <taxon>Pleosporaceae</taxon>
        <taxon>Bipolaris</taxon>
    </lineage>
</organism>
<keyword evidence="2" id="KW-1133">Transmembrane helix</keyword>
<dbReference type="KEGG" id="bze:COCCADRAFT_24412"/>
<dbReference type="RefSeq" id="XP_007709983.1">
    <property type="nucleotide sequence ID" value="XM_007711793.1"/>
</dbReference>
<proteinExistence type="predicted"/>
<dbReference type="EMBL" id="KI964571">
    <property type="protein sequence ID" value="EUC35731.1"/>
    <property type="molecule type" value="Genomic_DNA"/>
</dbReference>
<dbReference type="OrthoDB" id="3682358at2759"/>
<feature type="region of interest" description="Disordered" evidence="1">
    <location>
        <begin position="312"/>
        <end position="336"/>
    </location>
</feature>
<name>W6YW72_COCC2</name>
<dbReference type="Proteomes" id="UP000053841">
    <property type="component" value="Unassembled WGS sequence"/>
</dbReference>
<feature type="transmembrane region" description="Helical" evidence="2">
    <location>
        <begin position="176"/>
        <end position="197"/>
    </location>
</feature>
<accession>W6YW72</accession>
<dbReference type="GeneID" id="19145608"/>
<keyword evidence="2" id="KW-0472">Membrane</keyword>
<reference evidence="3 4" key="1">
    <citation type="journal article" date="2013" name="PLoS Genet.">
        <title>Comparative genome structure, secondary metabolite, and effector coding capacity across Cochliobolus pathogens.</title>
        <authorList>
            <person name="Condon B.J."/>
            <person name="Leng Y."/>
            <person name="Wu D."/>
            <person name="Bushley K.E."/>
            <person name="Ohm R.A."/>
            <person name="Otillar R."/>
            <person name="Martin J."/>
            <person name="Schackwitz W."/>
            <person name="Grimwood J."/>
            <person name="MohdZainudin N."/>
            <person name="Xue C."/>
            <person name="Wang R."/>
            <person name="Manning V.A."/>
            <person name="Dhillon B."/>
            <person name="Tu Z.J."/>
            <person name="Steffenson B.J."/>
            <person name="Salamov A."/>
            <person name="Sun H."/>
            <person name="Lowry S."/>
            <person name="LaButti K."/>
            <person name="Han J."/>
            <person name="Copeland A."/>
            <person name="Lindquist E."/>
            <person name="Barry K."/>
            <person name="Schmutz J."/>
            <person name="Baker S.E."/>
            <person name="Ciuffetti L.M."/>
            <person name="Grigoriev I.V."/>
            <person name="Zhong S."/>
            <person name="Turgeon B.G."/>
        </authorList>
    </citation>
    <scope>NUCLEOTIDE SEQUENCE [LARGE SCALE GENOMIC DNA]</scope>
    <source>
        <strain evidence="3 4">26-R-13</strain>
    </source>
</reference>
<evidence type="ECO:0000313" key="3">
    <source>
        <dbReference type="EMBL" id="EUC35731.1"/>
    </source>
</evidence>
<evidence type="ECO:0000256" key="1">
    <source>
        <dbReference type="SAM" id="MobiDB-lite"/>
    </source>
</evidence>
<evidence type="ECO:0000313" key="4">
    <source>
        <dbReference type="Proteomes" id="UP000053841"/>
    </source>
</evidence>
<sequence>MAHRSPTHTLRTCTSFLTTATSPSWPGPTHRTTIKLLSLAVLLAATQLGLCAAFAHKLLSMRLEVECWDVDDDVVAGGGVQRGGIGGGIGGGGSSVDALVVRTRRLPVTFVNLDRLEGREEGVSGGMWLSLGVPGGGGGKFAIVAALIINPIFLAVLLACYLRLHLVCAHVTNRCAMGLSVLLGVHFMVNVVGMYLLDVFPGAEVNREYKTCWKDDGVMRALGDWGWWARSVVVCGAVVGVMGACTMIGYFFMGLFAARMNRFDRERPIGLQNLAPSRGPIASGNAADGHNSVSNGPSAPLPAAFSISSRLPRQHSAAERKEESANPFTDPRNVVM</sequence>
<gene>
    <name evidence="3" type="ORF">COCCADRAFT_24412</name>
</gene>